<dbReference type="InterPro" id="IPR038726">
    <property type="entry name" value="PDDEXK_AddAB-type"/>
</dbReference>
<dbReference type="InterPro" id="IPR027417">
    <property type="entry name" value="P-loop_NTPase"/>
</dbReference>
<keyword evidence="4 14" id="KW-0547">Nucleotide-binding</keyword>
<keyword evidence="5 14" id="KW-0227">DNA damage</keyword>
<evidence type="ECO:0000256" key="3">
    <source>
        <dbReference type="ARBA" id="ARBA00022723"/>
    </source>
</evidence>
<dbReference type="PROSITE" id="PS51217">
    <property type="entry name" value="UVRD_HELICASE_CTER"/>
    <property type="match status" value="1"/>
</dbReference>
<feature type="binding site" evidence="14">
    <location>
        <position position="797"/>
    </location>
    <ligand>
        <name>[4Fe-4S] cluster</name>
        <dbReference type="ChEBI" id="CHEBI:49883"/>
    </ligand>
</feature>
<name>A0A7S8C9T8_9BACI</name>
<dbReference type="KEGG" id="mcui:G8O30_03150"/>
<evidence type="ECO:0000256" key="11">
    <source>
        <dbReference type="ARBA" id="ARBA00023014"/>
    </source>
</evidence>
<evidence type="ECO:0000256" key="13">
    <source>
        <dbReference type="ARBA" id="ARBA00023204"/>
    </source>
</evidence>
<keyword evidence="1 14" id="KW-0004">4Fe-4S</keyword>
<evidence type="ECO:0000313" key="16">
    <source>
        <dbReference type="EMBL" id="QPC46023.1"/>
    </source>
</evidence>
<dbReference type="Gene3D" id="3.40.50.300">
    <property type="entry name" value="P-loop containing nucleotide triphosphate hydrolases"/>
    <property type="match status" value="3"/>
</dbReference>
<evidence type="ECO:0000256" key="10">
    <source>
        <dbReference type="ARBA" id="ARBA00023004"/>
    </source>
</evidence>
<comment type="similarity">
    <text evidence="14">Belongs to the helicase family. AddB/RexB type 1 subfamily.</text>
</comment>
<evidence type="ECO:0000256" key="8">
    <source>
        <dbReference type="ARBA" id="ARBA00022839"/>
    </source>
</evidence>
<dbReference type="Pfam" id="PF12705">
    <property type="entry name" value="PDDEXK_1"/>
    <property type="match status" value="1"/>
</dbReference>
<keyword evidence="17" id="KW-1185">Reference proteome</keyword>
<dbReference type="InterPro" id="IPR049035">
    <property type="entry name" value="ADDB_N"/>
</dbReference>
<dbReference type="InterPro" id="IPR014017">
    <property type="entry name" value="DNA_helicase_UvrD-like_C"/>
</dbReference>
<dbReference type="GO" id="GO:0008409">
    <property type="term" value="F:5'-3' exonuclease activity"/>
    <property type="evidence" value="ECO:0007669"/>
    <property type="project" value="UniProtKB-UniRule"/>
</dbReference>
<keyword evidence="2 14" id="KW-0540">Nuclease</keyword>
<evidence type="ECO:0000256" key="12">
    <source>
        <dbReference type="ARBA" id="ARBA00023125"/>
    </source>
</evidence>
<protein>
    <recommendedName>
        <fullName evidence="14">ATP-dependent helicase/deoxyribonuclease subunit B</fullName>
        <ecNumber evidence="14">3.1.-.-</ecNumber>
    </recommendedName>
    <alternativeName>
        <fullName evidence="14">ATP-dependent helicase/nuclease subunit AddB</fullName>
    </alternativeName>
</protein>
<keyword evidence="3 14" id="KW-0479">Metal-binding</keyword>
<feature type="binding site" evidence="14">
    <location>
        <position position="1120"/>
    </location>
    <ligand>
        <name>[4Fe-4S] cluster</name>
        <dbReference type="ChEBI" id="CHEBI:49883"/>
    </ligand>
</feature>
<proteinExistence type="inferred from homology"/>
<dbReference type="SUPFAM" id="SSF52540">
    <property type="entry name" value="P-loop containing nucleoside triphosphate hydrolases"/>
    <property type="match status" value="1"/>
</dbReference>
<comment type="function">
    <text evidence="14">The heterodimer acts as both an ATP-dependent DNA helicase and an ATP-dependent, dual-direction single-stranded exonuclease. Recognizes the chi site generating a DNA molecule suitable for the initiation of homologous recombination. The AddB subunit has 5' -&gt; 3' nuclease activity but not helicase activity.</text>
</comment>
<keyword evidence="10 14" id="KW-0408">Iron</keyword>
<dbReference type="EMBL" id="CP049742">
    <property type="protein sequence ID" value="QPC46023.1"/>
    <property type="molecule type" value="Genomic_DNA"/>
</dbReference>
<dbReference type="AlphaFoldDB" id="A0A7S8C9T8"/>
<dbReference type="HAMAP" id="MF_01452">
    <property type="entry name" value="AddB_type1"/>
    <property type="match status" value="1"/>
</dbReference>
<evidence type="ECO:0000256" key="5">
    <source>
        <dbReference type="ARBA" id="ARBA00022763"/>
    </source>
</evidence>
<dbReference type="Gene3D" id="3.90.320.10">
    <property type="match status" value="1"/>
</dbReference>
<dbReference type="GO" id="GO:0000724">
    <property type="term" value="P:double-strand break repair via homologous recombination"/>
    <property type="evidence" value="ECO:0007669"/>
    <property type="project" value="UniProtKB-UniRule"/>
</dbReference>
<dbReference type="RefSeq" id="WP_239673545.1">
    <property type="nucleotide sequence ID" value="NZ_CP049742.1"/>
</dbReference>
<dbReference type="InterPro" id="IPR011604">
    <property type="entry name" value="PDDEXK-like_dom_sf"/>
</dbReference>
<evidence type="ECO:0000259" key="15">
    <source>
        <dbReference type="PROSITE" id="PS51217"/>
    </source>
</evidence>
<comment type="cofactor">
    <cofactor evidence="14">
        <name>Mg(2+)</name>
        <dbReference type="ChEBI" id="CHEBI:18420"/>
    </cofactor>
</comment>
<evidence type="ECO:0000256" key="6">
    <source>
        <dbReference type="ARBA" id="ARBA00022801"/>
    </source>
</evidence>
<evidence type="ECO:0000256" key="4">
    <source>
        <dbReference type="ARBA" id="ARBA00022741"/>
    </source>
</evidence>
<keyword evidence="7 14" id="KW-0347">Helicase</keyword>
<dbReference type="EC" id="3.1.-.-" evidence="14"/>
<reference evidence="16 17" key="1">
    <citation type="submission" date="2019-07" db="EMBL/GenBank/DDBJ databases">
        <title>Genome sequence of 2 isolates from Red Sea Mangroves.</title>
        <authorList>
            <person name="Sefrji F."/>
            <person name="Michoud G."/>
            <person name="Merlino G."/>
            <person name="Daffonchio D."/>
        </authorList>
    </citation>
    <scope>NUCLEOTIDE SEQUENCE [LARGE SCALE GENOMIC DNA]</scope>
    <source>
        <strain evidence="16 17">R1DC41</strain>
    </source>
</reference>
<feature type="domain" description="UvrD-like helicase C-terminal" evidence="15">
    <location>
        <begin position="275"/>
        <end position="593"/>
    </location>
</feature>
<dbReference type="Proteomes" id="UP000593626">
    <property type="component" value="Chromosome"/>
</dbReference>
<evidence type="ECO:0000256" key="2">
    <source>
        <dbReference type="ARBA" id="ARBA00022722"/>
    </source>
</evidence>
<evidence type="ECO:0000256" key="14">
    <source>
        <dbReference type="HAMAP-Rule" id="MF_01452"/>
    </source>
</evidence>
<dbReference type="Gene3D" id="6.10.140.1030">
    <property type="match status" value="1"/>
</dbReference>
<dbReference type="InterPro" id="IPR014140">
    <property type="entry name" value="DNA_helicase_suAddB"/>
</dbReference>
<dbReference type="GO" id="GO:0051539">
    <property type="term" value="F:4 iron, 4 sulfur cluster binding"/>
    <property type="evidence" value="ECO:0007669"/>
    <property type="project" value="UniProtKB-KW"/>
</dbReference>
<evidence type="ECO:0000256" key="7">
    <source>
        <dbReference type="ARBA" id="ARBA00022806"/>
    </source>
</evidence>
<accession>A0A7S8C9T8</accession>
<dbReference type="Pfam" id="PF21445">
    <property type="entry name" value="ADDB_N"/>
    <property type="match status" value="1"/>
</dbReference>
<dbReference type="PANTHER" id="PTHR30591">
    <property type="entry name" value="RECBCD ENZYME SUBUNIT RECC"/>
    <property type="match status" value="1"/>
</dbReference>
<comment type="miscellaneous">
    <text evidence="14">Despite having conserved helicase domains, this subunit does not have helicase activity.</text>
</comment>
<keyword evidence="6 14" id="KW-0378">Hydrolase</keyword>
<keyword evidence="13 14" id="KW-0234">DNA repair</keyword>
<organism evidence="16 17">
    <name type="scientific">Mangrovibacillus cuniculi</name>
    <dbReference type="NCBI Taxonomy" id="2593652"/>
    <lineage>
        <taxon>Bacteria</taxon>
        <taxon>Bacillati</taxon>
        <taxon>Bacillota</taxon>
        <taxon>Bacilli</taxon>
        <taxon>Bacillales</taxon>
        <taxon>Bacillaceae</taxon>
        <taxon>Mangrovibacillus</taxon>
    </lineage>
</organism>
<comment type="cofactor">
    <cofactor evidence="14">
        <name>[4Fe-4S] cluster</name>
        <dbReference type="ChEBI" id="CHEBI:49883"/>
    </cofactor>
    <text evidence="14">Binds 1 [4Fe-4S] cluster.</text>
</comment>
<dbReference type="GO" id="GO:0046872">
    <property type="term" value="F:metal ion binding"/>
    <property type="evidence" value="ECO:0007669"/>
    <property type="project" value="UniProtKB-KW"/>
</dbReference>
<comment type="subunit">
    <text evidence="14">Heterodimer of AddA and AddB.</text>
</comment>
<dbReference type="GO" id="GO:0004386">
    <property type="term" value="F:helicase activity"/>
    <property type="evidence" value="ECO:0007669"/>
    <property type="project" value="UniProtKB-KW"/>
</dbReference>
<keyword evidence="12 14" id="KW-0238">DNA-binding</keyword>
<keyword evidence="8 14" id="KW-0269">Exonuclease</keyword>
<dbReference type="GO" id="GO:0003690">
    <property type="term" value="F:double-stranded DNA binding"/>
    <property type="evidence" value="ECO:0007669"/>
    <property type="project" value="UniProtKB-UniRule"/>
</dbReference>
<gene>
    <name evidence="14 16" type="primary">addB</name>
    <name evidence="16" type="ORF">G8O30_03150</name>
</gene>
<keyword evidence="9 14" id="KW-0067">ATP-binding</keyword>
<evidence type="ECO:0000313" key="17">
    <source>
        <dbReference type="Proteomes" id="UP000593626"/>
    </source>
</evidence>
<evidence type="ECO:0000256" key="1">
    <source>
        <dbReference type="ARBA" id="ARBA00022485"/>
    </source>
</evidence>
<sequence length="1159" mass="132916">MGLTLHIGRSGTGKSTKTLKEIAALEQENPIGPSIIYLVPDQMTFQSEQALIEESSRNGMIRTQVLSFTRLAYRVLQETGKLTRYHVNSVGLAMFIRKVMEDKREEITLFRKVAGKPGFVQHVETLLTEFRRYCVEAEDLDQLKQKALDGGNKALSDKLSDLALMFAPFNALFEEHYIDSEDYFKWLVEGVKESAFLQDAIIFIDGFDSFTPQEFQILEQLLIQCKEVSISLTLDRSMELPVSPLEPFRMTGETFAKLTELCMQNGVPYQLVKEENQYRAMTAGIKHVEEQFLERPAISTLKKDGIQLIQAANRRVEIENVARLIRQEAKEHGVRYREMAILVRNQDAYQELLETILKDYDIPFFIDQKRPMLHHPLIELLRSTIDILRTNWSYEAVFRAVKTDLLFPLDRSTKELRHQMDLLENYVLAYGIKGRDWTKKDRWLYRNTRGLELTNTPQTSDEKEHEQLLNELRLTIMAPIVRLAKRWKQATLGSEKAEVFYLFLEEIDAPAKLDRLRITAEENGDLVHAREHEQAWNAVMELFDQFVEIFGEQELTVETFADMMDAGMASMKFSLVPPSIDQVIVANMETSRLRNIHTAFVIGVNDGVLPAKWTDDGLLSDSEREWFQSVGVAVSPTTTVKLADEEYIAYKTFSLPTNNLVVSYSMANEEGKPLLPSLYIKRLKELFPSLEEEMILGEPFEAEEKQQFSYLSHPGTAIPFVTSALQFAKRGYQIHDLWWEAARFYTEDTAYRVPAQIVFRSLAYQNKALPLSEETATKLYGEEIQASVTRMELFNSCPFSHFARHGLRLRERQYHRLEAPNIGELFHGALKYIADQIQANDLSWASLSKKQIDKLSVDAVSVLSPRLQHQILLSSKRYEYIRYKLQEIVKRASYTLTKQAQSSGFAPVGLEIPFGPNKMLSTDEIPLINGKSMVLRGQIDRVDKAEKDGKVYVRIVDFKSSKKDLDLTEVYYGISLQMLTYLDMMIEHGKPLVGEDVTPAGMLYFHMQNPLVKTKSFLTEEEIEEALLKEFKMKGYVLDDHEVVDLMDQSLEQGSSLYVPIGKKKDGSLTAASKVTTKMEMNSLRSHVHRLYQESGTSMTNGEVNITPYKLKEKIPCTFCSYKSVCQFDHGLEENEYRNLSALSNKEVLKKMVEGESAE</sequence>
<feature type="binding site" evidence="14">
    <location>
        <position position="1117"/>
    </location>
    <ligand>
        <name>[4Fe-4S] cluster</name>
        <dbReference type="ChEBI" id="CHEBI:49883"/>
    </ligand>
</feature>
<dbReference type="NCBIfam" id="TIGR02773">
    <property type="entry name" value="addB_Gpos"/>
    <property type="match status" value="1"/>
</dbReference>
<dbReference type="PANTHER" id="PTHR30591:SF1">
    <property type="entry name" value="RECBCD ENZYME SUBUNIT RECC"/>
    <property type="match status" value="1"/>
</dbReference>
<keyword evidence="11 14" id="KW-0411">Iron-sulfur</keyword>
<dbReference type="GO" id="GO:0005524">
    <property type="term" value="F:ATP binding"/>
    <property type="evidence" value="ECO:0007669"/>
    <property type="project" value="UniProtKB-UniRule"/>
</dbReference>
<feature type="binding site" evidence="14">
    <location>
        <position position="1126"/>
    </location>
    <ligand>
        <name>[4Fe-4S] cluster</name>
        <dbReference type="ChEBI" id="CHEBI:49883"/>
    </ligand>
</feature>
<evidence type="ECO:0000256" key="9">
    <source>
        <dbReference type="ARBA" id="ARBA00022840"/>
    </source>
</evidence>